<evidence type="ECO:0000256" key="1">
    <source>
        <dbReference type="SAM" id="SignalP"/>
    </source>
</evidence>
<keyword evidence="3" id="KW-1185">Reference proteome</keyword>
<reference evidence="2 3" key="1">
    <citation type="submission" date="2020-04" db="EMBL/GenBank/DDBJ databases">
        <title>Novosphingobium sp. TW-4 isolated from soil.</title>
        <authorList>
            <person name="Dahal R.H."/>
            <person name="Chaudhary D.K."/>
        </authorList>
    </citation>
    <scope>NUCLEOTIDE SEQUENCE [LARGE SCALE GENOMIC DNA]</scope>
    <source>
        <strain evidence="2 3">TW-4</strain>
    </source>
</reference>
<keyword evidence="1" id="KW-0732">Signal</keyword>
<dbReference type="EMBL" id="JABBGM010000008">
    <property type="protein sequence ID" value="NML95196.1"/>
    <property type="molecule type" value="Genomic_DNA"/>
</dbReference>
<evidence type="ECO:0000313" key="2">
    <source>
        <dbReference type="EMBL" id="NML95196.1"/>
    </source>
</evidence>
<sequence>MKPISMLAVLGALALAHSAAAAPKKAAKADPVAAAIADSHRSDANRKLDENRMPDKVLAFAGFKAGSAVADWGAGGGYYTELLADVVGPKGRVYAINSPAFAKPEVWAAITQAHPNVLSLLAPAQAQVLAPGSLDGIFAHLEYHDLYFVSEKYQHPALDVPAVLKNWFAAVRPGGTVVIIDHVGPAGDPRAVVDKYHRIDPARVRADLEGAGFVFEGSSDVLHRTDDPHDVGVFDPAVRGKTDRFILKFRRP</sequence>
<dbReference type="Proteomes" id="UP000583556">
    <property type="component" value="Unassembled WGS sequence"/>
</dbReference>
<proteinExistence type="predicted"/>
<dbReference type="PIRSF" id="PIRSF031679">
    <property type="entry name" value="Mtase_Alr7345_prd"/>
    <property type="match status" value="1"/>
</dbReference>
<dbReference type="AlphaFoldDB" id="A0A7Y0GAF2"/>
<dbReference type="GO" id="GO:0032259">
    <property type="term" value="P:methylation"/>
    <property type="evidence" value="ECO:0007669"/>
    <property type="project" value="UniProtKB-KW"/>
</dbReference>
<name>A0A7Y0GAF2_9SPHN</name>
<keyword evidence="2" id="KW-0808">Transferase</keyword>
<protein>
    <submittedName>
        <fullName evidence="2">Class I SAM-dependent methyltransferase</fullName>
    </submittedName>
</protein>
<accession>A0A7Y0GAF2</accession>
<keyword evidence="2" id="KW-0489">Methyltransferase</keyword>
<dbReference type="Gene3D" id="3.40.50.150">
    <property type="entry name" value="Vaccinia Virus protein VP39"/>
    <property type="match status" value="1"/>
</dbReference>
<evidence type="ECO:0000313" key="3">
    <source>
        <dbReference type="Proteomes" id="UP000583556"/>
    </source>
</evidence>
<dbReference type="InterPro" id="IPR029063">
    <property type="entry name" value="SAM-dependent_MTases_sf"/>
</dbReference>
<dbReference type="GO" id="GO:0008168">
    <property type="term" value="F:methyltransferase activity"/>
    <property type="evidence" value="ECO:0007669"/>
    <property type="project" value="UniProtKB-KW"/>
</dbReference>
<dbReference type="RefSeq" id="WP_169494409.1">
    <property type="nucleotide sequence ID" value="NZ_JABBGM010000008.1"/>
</dbReference>
<dbReference type="SUPFAM" id="SSF53335">
    <property type="entry name" value="S-adenosyl-L-methionine-dependent methyltransferases"/>
    <property type="match status" value="1"/>
</dbReference>
<comment type="caution">
    <text evidence="2">The sequence shown here is derived from an EMBL/GenBank/DDBJ whole genome shotgun (WGS) entry which is preliminary data.</text>
</comment>
<feature type="chain" id="PRO_5031117641" evidence="1">
    <location>
        <begin position="22"/>
        <end position="252"/>
    </location>
</feature>
<dbReference type="InterPro" id="IPR016980">
    <property type="entry name" value="S-AdoMet-dep_MeTrfase_Alr7345"/>
</dbReference>
<dbReference type="CDD" id="cd02440">
    <property type="entry name" value="AdoMet_MTases"/>
    <property type="match status" value="1"/>
</dbReference>
<feature type="signal peptide" evidence="1">
    <location>
        <begin position="1"/>
        <end position="21"/>
    </location>
</feature>
<gene>
    <name evidence="2" type="ORF">HHL27_16095</name>
</gene>
<organism evidence="2 3">
    <name type="scientific">Novosphingobium olei</name>
    <dbReference type="NCBI Taxonomy" id="2728851"/>
    <lineage>
        <taxon>Bacteria</taxon>
        <taxon>Pseudomonadati</taxon>
        <taxon>Pseudomonadota</taxon>
        <taxon>Alphaproteobacteria</taxon>
        <taxon>Sphingomonadales</taxon>
        <taxon>Sphingomonadaceae</taxon>
        <taxon>Novosphingobium</taxon>
    </lineage>
</organism>